<accession>A0A6L5XXA7</accession>
<dbReference type="InterPro" id="IPR004843">
    <property type="entry name" value="Calcineurin-like_PHP"/>
</dbReference>
<gene>
    <name evidence="4" type="ORF">FYJ58_05775</name>
</gene>
<evidence type="ECO:0000259" key="3">
    <source>
        <dbReference type="Pfam" id="PF00149"/>
    </source>
</evidence>
<dbReference type="RefSeq" id="WP_154518615.1">
    <property type="nucleotide sequence ID" value="NZ_VUMT01000006.1"/>
</dbReference>
<dbReference type="InterPro" id="IPR051158">
    <property type="entry name" value="Metallophosphoesterase_sf"/>
</dbReference>
<reference evidence="4 5" key="1">
    <citation type="submission" date="2019-08" db="EMBL/GenBank/DDBJ databases">
        <title>In-depth cultivation of the pig gut microbiome towards novel bacterial diversity and tailored functional studies.</title>
        <authorList>
            <person name="Wylensek D."/>
            <person name="Hitch T.C.A."/>
            <person name="Clavel T."/>
        </authorList>
    </citation>
    <scope>NUCLEOTIDE SEQUENCE [LARGE SCALE GENOMIC DNA]</scope>
    <source>
        <strain evidence="4 5">WCA-693-APC-MOT-I</strain>
    </source>
</reference>
<dbReference type="Proteomes" id="UP000482209">
    <property type="component" value="Unassembled WGS sequence"/>
</dbReference>
<evidence type="ECO:0000313" key="5">
    <source>
        <dbReference type="Proteomes" id="UP000482209"/>
    </source>
</evidence>
<dbReference type="InterPro" id="IPR029052">
    <property type="entry name" value="Metallo-depent_PP-like"/>
</dbReference>
<dbReference type="PANTHER" id="PTHR31302">
    <property type="entry name" value="TRANSMEMBRANE PROTEIN WITH METALLOPHOSPHOESTERASE DOMAIN-RELATED"/>
    <property type="match status" value="1"/>
</dbReference>
<protein>
    <submittedName>
        <fullName evidence="4">Metallophosphoesterase</fullName>
    </submittedName>
</protein>
<dbReference type="GO" id="GO:0009245">
    <property type="term" value="P:lipid A biosynthetic process"/>
    <property type="evidence" value="ECO:0007669"/>
    <property type="project" value="TreeGrafter"/>
</dbReference>
<dbReference type="GO" id="GO:0016020">
    <property type="term" value="C:membrane"/>
    <property type="evidence" value="ECO:0007669"/>
    <property type="project" value="GOC"/>
</dbReference>
<evidence type="ECO:0000313" key="4">
    <source>
        <dbReference type="EMBL" id="MSS63385.1"/>
    </source>
</evidence>
<comment type="caution">
    <text evidence="4">The sequence shown here is derived from an EMBL/GenBank/DDBJ whole genome shotgun (WGS) entry which is preliminary data.</text>
</comment>
<dbReference type="GO" id="GO:0046872">
    <property type="term" value="F:metal ion binding"/>
    <property type="evidence" value="ECO:0007669"/>
    <property type="project" value="UniProtKB-KW"/>
</dbReference>
<sequence>MRKIKLEPYSIYSEKIPKSFDGCKIAFLTDLHNNLYGEKNQYLIEKINSMNPDYIMITGDMIVGSKDCDTKVAMELLERLAKEWKVFYSLGNHEQKIQQYPETRDTVYHSYFAHLKELGIIVLDNQTFELKRGNESIFITGLTIDFFYYGKIWKRLHMNQAYLEKQIGKKKKDKYQILLAHNPAYFDCYADWGADLTLSGHVHGGIMILPKLGGVIAPSYQLFPTYDFGLFEKGEHKMVLSRGLGTHTIHLRIHNRPELSCITLKTK</sequence>
<feature type="domain" description="Calcineurin-like phosphoesterase" evidence="3">
    <location>
        <begin position="24"/>
        <end position="204"/>
    </location>
</feature>
<keyword evidence="1" id="KW-0479">Metal-binding</keyword>
<evidence type="ECO:0000256" key="1">
    <source>
        <dbReference type="ARBA" id="ARBA00022723"/>
    </source>
</evidence>
<name>A0A6L5XXA7_9FIRM</name>
<dbReference type="Gene3D" id="3.60.21.10">
    <property type="match status" value="1"/>
</dbReference>
<dbReference type="PANTHER" id="PTHR31302:SF31">
    <property type="entry name" value="PHOSPHODIESTERASE YAEI"/>
    <property type="match status" value="1"/>
</dbReference>
<evidence type="ECO:0000256" key="2">
    <source>
        <dbReference type="ARBA" id="ARBA00022801"/>
    </source>
</evidence>
<proteinExistence type="predicted"/>
<dbReference type="SUPFAM" id="SSF56300">
    <property type="entry name" value="Metallo-dependent phosphatases"/>
    <property type="match status" value="1"/>
</dbReference>
<organism evidence="4 5">
    <name type="scientific">Velocimicrobium porci</name>
    <dbReference type="NCBI Taxonomy" id="2606634"/>
    <lineage>
        <taxon>Bacteria</taxon>
        <taxon>Bacillati</taxon>
        <taxon>Bacillota</taxon>
        <taxon>Clostridia</taxon>
        <taxon>Lachnospirales</taxon>
        <taxon>Lachnospiraceae</taxon>
        <taxon>Velocimicrobium</taxon>
    </lineage>
</organism>
<keyword evidence="2" id="KW-0378">Hydrolase</keyword>
<dbReference type="Pfam" id="PF00149">
    <property type="entry name" value="Metallophos"/>
    <property type="match status" value="1"/>
</dbReference>
<keyword evidence="5" id="KW-1185">Reference proteome</keyword>
<dbReference type="GO" id="GO:0008758">
    <property type="term" value="F:UDP-2,3-diacylglucosamine hydrolase activity"/>
    <property type="evidence" value="ECO:0007669"/>
    <property type="project" value="TreeGrafter"/>
</dbReference>
<dbReference type="EMBL" id="VUMT01000006">
    <property type="protein sequence ID" value="MSS63385.1"/>
    <property type="molecule type" value="Genomic_DNA"/>
</dbReference>
<dbReference type="AlphaFoldDB" id="A0A6L5XXA7"/>